<gene>
    <name evidence="2" type="ORF">HRUBRA_01754</name>
</gene>
<sequence length="305" mass="34811">MPIARCLSLLVFAALAAGAGAQESEVRAREWRGEVGVGAEYDTNVSVSEVDVSSGEADSAWLVDLELGVKQPVGERSNLNLNYDFSQASYERFSRVDRQTHILGADLGTDLGKANTGISAYYINSRLDGEPFLEFMRLSPSVSGFLAKKWFARSAYVYSERLIEEREARDATTHSAEADLYYFHRGLRSYLNIGYRYRDEDATAARFDFRSHGLKVRYIRRFDLLERQAKVELAWRFEARRYLSPTPSIGEDREDDRSRWKLDLEVPLTRRLALQTYASYGDYQSNLPRADFIQTIVGARLSYGW</sequence>
<feature type="signal peptide" evidence="1">
    <location>
        <begin position="1"/>
        <end position="21"/>
    </location>
</feature>
<evidence type="ECO:0008006" key="4">
    <source>
        <dbReference type="Google" id="ProtNLM"/>
    </source>
</evidence>
<dbReference type="AlphaFoldDB" id="A0A095VRG9"/>
<accession>A0A095VRG9</accession>
<keyword evidence="3" id="KW-1185">Reference proteome</keyword>
<evidence type="ECO:0000313" key="2">
    <source>
        <dbReference type="EMBL" id="KGE03663.1"/>
    </source>
</evidence>
<keyword evidence="1" id="KW-0732">Signal</keyword>
<dbReference type="RefSeq" id="WP_052094541.1">
    <property type="nucleotide sequence ID" value="NZ_KN234762.1"/>
</dbReference>
<evidence type="ECO:0000256" key="1">
    <source>
        <dbReference type="SAM" id="SignalP"/>
    </source>
</evidence>
<feature type="chain" id="PRO_5001912050" description="DUF560 domain-containing protein" evidence="1">
    <location>
        <begin position="22"/>
        <end position="305"/>
    </location>
</feature>
<reference evidence="2 3" key="1">
    <citation type="journal article" date="2014" name="Genome Announc.">
        <title>Genome Sequence of Gammaproteobacterial Pseudohaliea rubra Type Strain DSM 19751, Isolated from Coastal Seawater of the Mediterranean Sea.</title>
        <authorList>
            <person name="Spring S."/>
            <person name="Fiebig A."/>
            <person name="Riedel T."/>
            <person name="Goker M."/>
            <person name="Klenk H.P."/>
        </authorList>
    </citation>
    <scope>NUCLEOTIDE SEQUENCE [LARGE SCALE GENOMIC DNA]</scope>
    <source>
        <strain evidence="2 3">DSM 19751</strain>
    </source>
</reference>
<dbReference type="eggNOG" id="ENOG502ZB2R">
    <property type="taxonomic scope" value="Bacteria"/>
</dbReference>
<dbReference type="STRING" id="1265313.HRUBRA_01754"/>
<organism evidence="2 3">
    <name type="scientific">Pseudohaliea rubra DSM 19751</name>
    <dbReference type="NCBI Taxonomy" id="1265313"/>
    <lineage>
        <taxon>Bacteria</taxon>
        <taxon>Pseudomonadati</taxon>
        <taxon>Pseudomonadota</taxon>
        <taxon>Gammaproteobacteria</taxon>
        <taxon>Cellvibrionales</taxon>
        <taxon>Halieaceae</taxon>
        <taxon>Pseudohaliea</taxon>
    </lineage>
</organism>
<evidence type="ECO:0000313" key="3">
    <source>
        <dbReference type="Proteomes" id="UP000029640"/>
    </source>
</evidence>
<dbReference type="Proteomes" id="UP000029640">
    <property type="component" value="Unassembled WGS sequence"/>
</dbReference>
<name>A0A095VRG9_9GAMM</name>
<proteinExistence type="predicted"/>
<protein>
    <recommendedName>
        <fullName evidence="4">DUF560 domain-containing protein</fullName>
    </recommendedName>
</protein>
<dbReference type="OrthoDB" id="6380601at2"/>
<dbReference type="HOGENOM" id="CLU_077932_1_0_6"/>
<dbReference type="EMBL" id="AUVB01000053">
    <property type="protein sequence ID" value="KGE03663.1"/>
    <property type="molecule type" value="Genomic_DNA"/>
</dbReference>
<comment type="caution">
    <text evidence="2">The sequence shown here is derived from an EMBL/GenBank/DDBJ whole genome shotgun (WGS) entry which is preliminary data.</text>
</comment>